<feature type="compositionally biased region" description="Low complexity" evidence="1">
    <location>
        <begin position="905"/>
        <end position="921"/>
    </location>
</feature>
<dbReference type="Pfam" id="PF03004">
    <property type="entry name" value="Transposase_24"/>
    <property type="match status" value="1"/>
</dbReference>
<name>A0AAV6WRP2_9LAMI</name>
<keyword evidence="4" id="KW-1185">Reference proteome</keyword>
<evidence type="ECO:0000313" key="3">
    <source>
        <dbReference type="EMBL" id="KAG8373251.1"/>
    </source>
</evidence>
<feature type="compositionally biased region" description="Basic and acidic residues" evidence="1">
    <location>
        <begin position="632"/>
        <end position="643"/>
    </location>
</feature>
<reference evidence="3" key="1">
    <citation type="submission" date="2019-10" db="EMBL/GenBank/DDBJ databases">
        <authorList>
            <person name="Zhang R."/>
            <person name="Pan Y."/>
            <person name="Wang J."/>
            <person name="Ma R."/>
            <person name="Yu S."/>
        </authorList>
    </citation>
    <scope>NUCLEOTIDE SEQUENCE</scope>
    <source>
        <strain evidence="3">LA-IB0</strain>
        <tissue evidence="3">Leaf</tissue>
    </source>
</reference>
<feature type="region of interest" description="Disordered" evidence="1">
    <location>
        <begin position="905"/>
        <end position="924"/>
    </location>
</feature>
<evidence type="ECO:0000256" key="1">
    <source>
        <dbReference type="SAM" id="MobiDB-lite"/>
    </source>
</evidence>
<protein>
    <recommendedName>
        <fullName evidence="2">CCHC-type domain-containing protein</fullName>
    </recommendedName>
</protein>
<dbReference type="GO" id="GO:0003676">
    <property type="term" value="F:nucleic acid binding"/>
    <property type="evidence" value="ECO:0007669"/>
    <property type="project" value="InterPro"/>
</dbReference>
<feature type="domain" description="CCHC-type" evidence="2">
    <location>
        <begin position="1056"/>
        <end position="1072"/>
    </location>
</feature>
<feature type="region of interest" description="Disordered" evidence="1">
    <location>
        <begin position="1159"/>
        <end position="1217"/>
    </location>
</feature>
<feature type="domain" description="CCHC-type" evidence="2">
    <location>
        <begin position="1120"/>
        <end position="1136"/>
    </location>
</feature>
<feature type="region of interest" description="Disordered" evidence="1">
    <location>
        <begin position="1008"/>
        <end position="1045"/>
    </location>
</feature>
<evidence type="ECO:0000313" key="4">
    <source>
        <dbReference type="Proteomes" id="UP000826271"/>
    </source>
</evidence>
<dbReference type="PANTHER" id="PTHR10775:SF182">
    <property type="entry name" value="TRANSPOSON, EN_SPM-LIKE, TRANSPOSASE-ASSOCIATED DOMAIN PROTEIN-RELATED"/>
    <property type="match status" value="1"/>
</dbReference>
<dbReference type="InterPro" id="IPR001878">
    <property type="entry name" value="Znf_CCHC"/>
</dbReference>
<organism evidence="3 4">
    <name type="scientific">Buddleja alternifolia</name>
    <dbReference type="NCBI Taxonomy" id="168488"/>
    <lineage>
        <taxon>Eukaryota</taxon>
        <taxon>Viridiplantae</taxon>
        <taxon>Streptophyta</taxon>
        <taxon>Embryophyta</taxon>
        <taxon>Tracheophyta</taxon>
        <taxon>Spermatophyta</taxon>
        <taxon>Magnoliopsida</taxon>
        <taxon>eudicotyledons</taxon>
        <taxon>Gunneridae</taxon>
        <taxon>Pentapetalae</taxon>
        <taxon>asterids</taxon>
        <taxon>lamiids</taxon>
        <taxon>Lamiales</taxon>
        <taxon>Scrophulariaceae</taxon>
        <taxon>Buddlejeae</taxon>
        <taxon>Buddleja</taxon>
    </lineage>
</organism>
<dbReference type="GO" id="GO:0008270">
    <property type="term" value="F:zinc ion binding"/>
    <property type="evidence" value="ECO:0007669"/>
    <property type="project" value="InterPro"/>
</dbReference>
<dbReference type="EMBL" id="WHWC01000011">
    <property type="protein sequence ID" value="KAG8373251.1"/>
    <property type="molecule type" value="Genomic_DNA"/>
</dbReference>
<accession>A0AAV6WRP2</accession>
<feature type="compositionally biased region" description="Low complexity" evidence="1">
    <location>
        <begin position="1188"/>
        <end position="1200"/>
    </location>
</feature>
<dbReference type="PANTHER" id="PTHR10775">
    <property type="entry name" value="OS08G0208400 PROTEIN"/>
    <property type="match status" value="1"/>
</dbReference>
<evidence type="ECO:0000259" key="2">
    <source>
        <dbReference type="SMART" id="SM00343"/>
    </source>
</evidence>
<dbReference type="InterPro" id="IPR004252">
    <property type="entry name" value="Probable_transposase_24"/>
</dbReference>
<feature type="compositionally biased region" description="Acidic residues" evidence="1">
    <location>
        <begin position="601"/>
        <end position="613"/>
    </location>
</feature>
<comment type="caution">
    <text evidence="3">The sequence shown here is derived from an EMBL/GenBank/DDBJ whole genome shotgun (WGS) entry which is preliminary data.</text>
</comment>
<dbReference type="InterPro" id="IPR004242">
    <property type="entry name" value="Transposase_21"/>
</dbReference>
<sequence>MLPKGHKLPDSFYASKKVVAPLGLGLQKIDACENDCMLFWKDDEDLQECKICHHPRFKPRKRGGKKKHKSIPFKQLSYLPLTPRLQRLYTSQTTAEHMRWHKEDPGEEGKLCHPRDGEAWKHFNRSHPIFAAESRNVRLALSADGFNPHNQGSRPYSCWPVIVTPYNLPPWMCMDRPYMFLTLLVPGPKSPGRSLDVYLQPLINELKTLWDVGVETYDVAKKQNFQMKAALMWTVSDFPAYGMLSGWSTHGKLACPYCMNEIKSFRLKHGGKPCFFDCHRQFLPLDHPYRYQKDNFTKGRIERDETVIRSTGDELEEEISLLPNIEFGRTKEKERIEGFGESHNWLKQSIFWDLPYWKTNLIRHNLDVMHIEKNVFDNVFNTVMDVKGKTKDNVKARLDLQNICNRRNLELNEVNGKHIKPKASYTLTKDERHTVLKWIKDLRLPDGYASNLGRCVNLDDYSMNGMKSHDCHVFMERLIPLSFRDLLPESVWNGLTELSQFFRALCSTVLSESDMKTLEENIVITFEQAPLEEVYQEPSSSNLARVVLDHELDNIDILTDVHRQKEEVNPDELHLQGMELEQEDESDELEEGFVEPNDEKLVEEESGDEDDLTFSDNSPSHDDSGEEQDLPEEVHSQQDDLTHGSEPQNSNYKDEIERDEAGREILIIVGKCFVSTAAPRSILPDLQGWYSGVWPTFSKIPDRVKNDLFDRFKRKFTWRDPWTEEQVYKIWKSYFSRRMTAHMRELRIKAQSRAAPPPRWMRQEIWEGLWNIWETPKFKSLQVRYRQNRLSDRNGLGTVKSTPGSISIPHHAIRMAKQNNGIPVPFQNTFARCHRTNQGKRPFVDEKSKNTYEKYTEKIKENQSQNDGTTMLPTIRGSCLVSPEAWAEASGGLKHGHCYRFGNSYSEGSTSSAPSSSTMRSQVQIENEKRFQELEKIQEEMDKKLEQRVKDGVKDGVMAVLNAIGMFPSHPGQFPAPSPGYFPPPATSFFHAPTPLAPSQYPVAEWPKTGRGPVSPNFEFRLPGRPKKYRKKEDGEQPRAASKKKKLRKVGQKSIKCGICGTRGHNRVKCPTRKPIYEEENIVTEPEDPENRVSSPHILGNVHIPEIAQGPDPMPKKKRKCSVCLRVGHNRAKCPTAAGRMWQNIDFYGYNGQKDLNLSNTGGSKKSKDKSKASSSSHAVTEPVNILKKSNGKSNASSSSRPVTEPVNVPQKSKSKEVSSNLMIAHINAKETGTSTFTIQNAISPQPPIRDDASLSQIVCISGIPIQTKFMKSGKSCVTLSSLQAAASQRVTKQMSSL</sequence>
<proteinExistence type="predicted"/>
<dbReference type="SMART" id="SM00343">
    <property type="entry name" value="ZnF_C2HC"/>
    <property type="match status" value="2"/>
</dbReference>
<dbReference type="Gene3D" id="4.10.60.10">
    <property type="entry name" value="Zinc finger, CCHC-type"/>
    <property type="match status" value="1"/>
</dbReference>
<dbReference type="Proteomes" id="UP000826271">
    <property type="component" value="Unassembled WGS sequence"/>
</dbReference>
<feature type="region of interest" description="Disordered" evidence="1">
    <location>
        <begin position="581"/>
        <end position="653"/>
    </location>
</feature>
<gene>
    <name evidence="3" type="ORF">BUALT_Bualt11G0004500</name>
</gene>
<dbReference type="Pfam" id="PF02992">
    <property type="entry name" value="Transposase_21"/>
    <property type="match status" value="1"/>
</dbReference>
<feature type="compositionally biased region" description="Acidic residues" evidence="1">
    <location>
        <begin position="581"/>
        <end position="593"/>
    </location>
</feature>